<keyword evidence="2" id="KW-1185">Reference proteome</keyword>
<gene>
    <name evidence="1" type="ORF">A6K24_25105</name>
</gene>
<dbReference type="OrthoDB" id="2942004at2"/>
<dbReference type="AlphaFoldDB" id="A0A179SS79"/>
<comment type="caution">
    <text evidence="1">The sequence shown here is derived from an EMBL/GenBank/DDBJ whole genome shotgun (WGS) entry which is preliminary data.</text>
</comment>
<proteinExistence type="predicted"/>
<dbReference type="EMBL" id="LWSG01000026">
    <property type="protein sequence ID" value="OAS84626.1"/>
    <property type="molecule type" value="Genomic_DNA"/>
</dbReference>
<sequence length="69" mass="7596">MKFFLVFKKSSKKESVVPVGLVGKLLVRDDGTAIVNGYCKPNKEGIATVAEHGYRVMKRTGPNQVFVLV</sequence>
<dbReference type="Gene3D" id="2.40.300.10">
    <property type="entry name" value="Head decoration protein D"/>
    <property type="match status" value="1"/>
</dbReference>
<dbReference type="Proteomes" id="UP000078534">
    <property type="component" value="Unassembled WGS sequence"/>
</dbReference>
<reference evidence="2" key="1">
    <citation type="submission" date="2016-04" db="EMBL/GenBank/DDBJ databases">
        <authorList>
            <person name="Lyu Z."/>
            <person name="Lyu W."/>
        </authorList>
    </citation>
    <scope>NUCLEOTIDE SEQUENCE [LARGE SCALE GENOMIC DNA]</scope>
    <source>
        <strain evidence="2">C44</strain>
    </source>
</reference>
<organism evidence="1 2">
    <name type="scientific">Metabacillus litoralis</name>
    <dbReference type="NCBI Taxonomy" id="152268"/>
    <lineage>
        <taxon>Bacteria</taxon>
        <taxon>Bacillati</taxon>
        <taxon>Bacillota</taxon>
        <taxon>Bacilli</taxon>
        <taxon>Bacillales</taxon>
        <taxon>Bacillaceae</taxon>
        <taxon>Metabacillus</taxon>
    </lineage>
</organism>
<evidence type="ECO:0000313" key="1">
    <source>
        <dbReference type="EMBL" id="OAS84626.1"/>
    </source>
</evidence>
<name>A0A179SS79_9BACI</name>
<evidence type="ECO:0000313" key="2">
    <source>
        <dbReference type="Proteomes" id="UP000078534"/>
    </source>
</evidence>
<dbReference type="STRING" id="152268.A6K24_25105"/>
<protein>
    <submittedName>
        <fullName evidence="1">Uncharacterized protein</fullName>
    </submittedName>
</protein>
<accession>A0A179SS79</accession>